<dbReference type="eggNOG" id="ENOG502Z7T2">
    <property type="taxonomic scope" value="Bacteria"/>
</dbReference>
<dbReference type="RefSeq" id="WP_013565302.1">
    <property type="nucleotide sequence ID" value="NC_014962.1"/>
</dbReference>
<name>E8QXG6_ISOPI</name>
<dbReference type="AlphaFoldDB" id="E8QXG6"/>
<dbReference type="Pfam" id="PF13479">
    <property type="entry name" value="AAA_24"/>
    <property type="match status" value="1"/>
</dbReference>
<evidence type="ECO:0008006" key="3">
    <source>
        <dbReference type="Google" id="ProtNLM"/>
    </source>
</evidence>
<sequence>MSLLAQVQSGKRPAPRRVLLYGTHGIGKSTFGAQSDRPVFVQTEDGLGEIDCDKFPLALSYADALKALEALYTEPHPYRTVVVDSLDWLERLIWAEVCRQRSVENIEDIGYGKGYAFALTPWREFLTGLDALRNDRGMTVVLIAHSRIERFENPETDSYDRYVPRLHKLASQVIQEWCDEVLFATYKVYTKQTDEGFSRKKTKGIGTGERVLYTSERPSHVAKNRLGLPDELPLDWHAYASFFHQPHTTQNGGTNG</sequence>
<proteinExistence type="predicted"/>
<evidence type="ECO:0000313" key="1">
    <source>
        <dbReference type="EMBL" id="ADV63014.1"/>
    </source>
</evidence>
<gene>
    <name evidence="1" type="ordered locus">Isop_2440</name>
</gene>
<dbReference type="InParanoid" id="E8QXG6"/>
<dbReference type="EMBL" id="CP002353">
    <property type="protein sequence ID" value="ADV63014.1"/>
    <property type="molecule type" value="Genomic_DNA"/>
</dbReference>
<dbReference type="HOGENOM" id="CLU_061766_0_0_0"/>
<dbReference type="KEGG" id="ipa:Isop_2440"/>
<evidence type="ECO:0000313" key="2">
    <source>
        <dbReference type="Proteomes" id="UP000008631"/>
    </source>
</evidence>
<protein>
    <recommendedName>
        <fullName evidence="3">Phage protein</fullName>
    </recommendedName>
</protein>
<dbReference type="Proteomes" id="UP000008631">
    <property type="component" value="Chromosome"/>
</dbReference>
<dbReference type="InterPro" id="IPR027417">
    <property type="entry name" value="P-loop_NTPase"/>
</dbReference>
<keyword evidence="2" id="KW-1185">Reference proteome</keyword>
<organism evidence="1 2">
    <name type="scientific">Isosphaera pallida (strain ATCC 43644 / DSM 9630 / IS1B)</name>
    <dbReference type="NCBI Taxonomy" id="575540"/>
    <lineage>
        <taxon>Bacteria</taxon>
        <taxon>Pseudomonadati</taxon>
        <taxon>Planctomycetota</taxon>
        <taxon>Planctomycetia</taxon>
        <taxon>Isosphaerales</taxon>
        <taxon>Isosphaeraceae</taxon>
        <taxon>Isosphaera</taxon>
    </lineage>
</organism>
<reference evidence="1 2" key="2">
    <citation type="journal article" date="2011" name="Stand. Genomic Sci.">
        <title>Complete genome sequence of Isosphaera pallida type strain (IS1B).</title>
        <authorList>
            <consortium name="US DOE Joint Genome Institute (JGI-PGF)"/>
            <person name="Goker M."/>
            <person name="Cleland D."/>
            <person name="Saunders E."/>
            <person name="Lapidus A."/>
            <person name="Nolan M."/>
            <person name="Lucas S."/>
            <person name="Hammon N."/>
            <person name="Deshpande S."/>
            <person name="Cheng J.F."/>
            <person name="Tapia R."/>
            <person name="Han C."/>
            <person name="Goodwin L."/>
            <person name="Pitluck S."/>
            <person name="Liolios K."/>
            <person name="Pagani I."/>
            <person name="Ivanova N."/>
            <person name="Mavromatis K."/>
            <person name="Pati A."/>
            <person name="Chen A."/>
            <person name="Palaniappan K."/>
            <person name="Land M."/>
            <person name="Hauser L."/>
            <person name="Chang Y.J."/>
            <person name="Jeffries C.D."/>
            <person name="Detter J.C."/>
            <person name="Beck B."/>
            <person name="Woyke T."/>
            <person name="Bristow J."/>
            <person name="Eisen J.A."/>
            <person name="Markowitz V."/>
            <person name="Hugenholtz P."/>
            <person name="Kyrpides N.C."/>
            <person name="Klenk H.P."/>
        </authorList>
    </citation>
    <scope>NUCLEOTIDE SEQUENCE [LARGE SCALE GENOMIC DNA]</scope>
    <source>
        <strain evidence="2">ATCC 43644 / DSM 9630 / IS1B</strain>
    </source>
</reference>
<dbReference type="SUPFAM" id="SSF52540">
    <property type="entry name" value="P-loop containing nucleoside triphosphate hydrolases"/>
    <property type="match status" value="1"/>
</dbReference>
<dbReference type="STRING" id="575540.Isop_2440"/>
<accession>E8QXG6</accession>
<dbReference type="OrthoDB" id="5413799at2"/>
<reference key="1">
    <citation type="submission" date="2010-11" db="EMBL/GenBank/DDBJ databases">
        <title>The complete sequence of chromosome of Isophaera pallida ATCC 43644.</title>
        <authorList>
            <consortium name="US DOE Joint Genome Institute (JGI-PGF)"/>
            <person name="Lucas S."/>
            <person name="Copeland A."/>
            <person name="Lapidus A."/>
            <person name="Bruce D."/>
            <person name="Goodwin L."/>
            <person name="Pitluck S."/>
            <person name="Kyrpides N."/>
            <person name="Mavromatis K."/>
            <person name="Pagani I."/>
            <person name="Ivanova N."/>
            <person name="Saunders E."/>
            <person name="Brettin T."/>
            <person name="Detter J.C."/>
            <person name="Han C."/>
            <person name="Tapia R."/>
            <person name="Land M."/>
            <person name="Hauser L."/>
            <person name="Markowitz V."/>
            <person name="Cheng J.-F."/>
            <person name="Hugenholtz P."/>
            <person name="Woyke T."/>
            <person name="Wu D."/>
            <person name="Eisen J.A."/>
        </authorList>
    </citation>
    <scope>NUCLEOTIDE SEQUENCE</scope>
    <source>
        <strain>ATCC 43644</strain>
    </source>
</reference>